<keyword evidence="2" id="KW-1185">Reference proteome</keyword>
<evidence type="ECO:0000313" key="2">
    <source>
        <dbReference type="Proteomes" id="UP001476798"/>
    </source>
</evidence>
<organism evidence="1 2">
    <name type="scientific">Goodea atripinnis</name>
    <dbReference type="NCBI Taxonomy" id="208336"/>
    <lineage>
        <taxon>Eukaryota</taxon>
        <taxon>Metazoa</taxon>
        <taxon>Chordata</taxon>
        <taxon>Craniata</taxon>
        <taxon>Vertebrata</taxon>
        <taxon>Euteleostomi</taxon>
        <taxon>Actinopterygii</taxon>
        <taxon>Neopterygii</taxon>
        <taxon>Teleostei</taxon>
        <taxon>Neoteleostei</taxon>
        <taxon>Acanthomorphata</taxon>
        <taxon>Ovalentaria</taxon>
        <taxon>Atherinomorphae</taxon>
        <taxon>Cyprinodontiformes</taxon>
        <taxon>Goodeidae</taxon>
        <taxon>Goodea</taxon>
    </lineage>
</organism>
<evidence type="ECO:0000313" key="1">
    <source>
        <dbReference type="EMBL" id="MEQ2184814.1"/>
    </source>
</evidence>
<sequence length="100" mass="11392">MGVAGSPIEQTEGLMELDQVDDQGRRWRRFSISGHEYIVGTLDLMVSENYVLVYLCAMAPRNKLPAIKWLNQCYTSIDRRYDGFYQQGPLANGAISQIFN</sequence>
<dbReference type="Gene3D" id="3.40.525.10">
    <property type="entry name" value="CRAL-TRIO lipid binding domain"/>
    <property type="match status" value="1"/>
</dbReference>
<protein>
    <submittedName>
        <fullName evidence="1">Uncharacterized protein</fullName>
    </submittedName>
</protein>
<dbReference type="EMBL" id="JAHRIO010080714">
    <property type="protein sequence ID" value="MEQ2184814.1"/>
    <property type="molecule type" value="Genomic_DNA"/>
</dbReference>
<accession>A0ABV0PMW9</accession>
<dbReference type="Proteomes" id="UP001476798">
    <property type="component" value="Unassembled WGS sequence"/>
</dbReference>
<name>A0ABV0PMW9_9TELE</name>
<gene>
    <name evidence="1" type="ORF">GOODEAATRI_011967</name>
</gene>
<dbReference type="InterPro" id="IPR036865">
    <property type="entry name" value="CRAL-TRIO_dom_sf"/>
</dbReference>
<comment type="caution">
    <text evidence="1">The sequence shown here is derived from an EMBL/GenBank/DDBJ whole genome shotgun (WGS) entry which is preliminary data.</text>
</comment>
<reference evidence="1 2" key="1">
    <citation type="submission" date="2021-06" db="EMBL/GenBank/DDBJ databases">
        <authorList>
            <person name="Palmer J.M."/>
        </authorList>
    </citation>
    <scope>NUCLEOTIDE SEQUENCE [LARGE SCALE GENOMIC DNA]</scope>
    <source>
        <strain evidence="1 2">GA_2019</strain>
        <tissue evidence="1">Muscle</tissue>
    </source>
</reference>
<proteinExistence type="predicted"/>